<comment type="caution">
    <text evidence="5">Lacks conserved residue(s) required for the propagation of feature annotation.</text>
</comment>
<dbReference type="InterPro" id="IPR036852">
    <property type="entry name" value="Peptidase_S8/S53_dom_sf"/>
</dbReference>
<dbReference type="AlphaFoldDB" id="A0A1S3HEZ8"/>
<protein>
    <submittedName>
        <fullName evidence="9">Alkaline serine protease ver112-like</fullName>
    </submittedName>
</protein>
<feature type="chain" id="PRO_5010219049" evidence="6">
    <location>
        <begin position="22"/>
        <end position="288"/>
    </location>
</feature>
<dbReference type="GO" id="GO:0006508">
    <property type="term" value="P:proteolysis"/>
    <property type="evidence" value="ECO:0007669"/>
    <property type="project" value="UniProtKB-KW"/>
</dbReference>
<dbReference type="Proteomes" id="UP000085678">
    <property type="component" value="Unplaced"/>
</dbReference>
<evidence type="ECO:0000256" key="6">
    <source>
        <dbReference type="SAM" id="SignalP"/>
    </source>
</evidence>
<dbReference type="GO" id="GO:0004252">
    <property type="term" value="F:serine-type endopeptidase activity"/>
    <property type="evidence" value="ECO:0007669"/>
    <property type="project" value="InterPro"/>
</dbReference>
<evidence type="ECO:0000256" key="4">
    <source>
        <dbReference type="ARBA" id="ARBA00022825"/>
    </source>
</evidence>
<dbReference type="Gene3D" id="3.40.50.200">
    <property type="entry name" value="Peptidase S8/S53 domain"/>
    <property type="match status" value="1"/>
</dbReference>
<dbReference type="PRINTS" id="PR00723">
    <property type="entry name" value="SUBTILISIN"/>
</dbReference>
<dbReference type="OrthoDB" id="206201at2759"/>
<feature type="signal peptide" evidence="6">
    <location>
        <begin position="1"/>
        <end position="21"/>
    </location>
</feature>
<keyword evidence="6" id="KW-0732">Signal</keyword>
<dbReference type="InterPro" id="IPR050131">
    <property type="entry name" value="Peptidase_S8_subtilisin-like"/>
</dbReference>
<evidence type="ECO:0000313" key="8">
    <source>
        <dbReference type="Proteomes" id="UP000085678"/>
    </source>
</evidence>
<dbReference type="PROSITE" id="PS51892">
    <property type="entry name" value="SUBTILASE"/>
    <property type="match status" value="1"/>
</dbReference>
<accession>A0A1S3HEZ8</accession>
<keyword evidence="4" id="KW-0720">Serine protease</keyword>
<keyword evidence="8" id="KW-1185">Reference proteome</keyword>
<dbReference type="SUPFAM" id="SSF52743">
    <property type="entry name" value="Subtilisin-like"/>
    <property type="match status" value="1"/>
</dbReference>
<dbReference type="STRING" id="7574.A0A1S3HEZ8"/>
<dbReference type="KEGG" id="lak:106154701"/>
<evidence type="ECO:0000313" key="9">
    <source>
        <dbReference type="RefSeq" id="XP_013384605.1"/>
    </source>
</evidence>
<keyword evidence="2" id="KW-0645">Protease</keyword>
<comment type="similarity">
    <text evidence="1 5">Belongs to the peptidase S8 family.</text>
</comment>
<dbReference type="GeneID" id="106154701"/>
<reference evidence="9" key="1">
    <citation type="submission" date="2025-08" db="UniProtKB">
        <authorList>
            <consortium name="RefSeq"/>
        </authorList>
    </citation>
    <scope>IDENTIFICATION</scope>
    <source>
        <tissue evidence="9">Gonads</tissue>
    </source>
</reference>
<dbReference type="Pfam" id="PF00082">
    <property type="entry name" value="Peptidase_S8"/>
    <property type="match status" value="1"/>
</dbReference>
<evidence type="ECO:0000256" key="5">
    <source>
        <dbReference type="PROSITE-ProRule" id="PRU01240"/>
    </source>
</evidence>
<dbReference type="PROSITE" id="PS00137">
    <property type="entry name" value="SUBTILASE_HIS"/>
    <property type="match status" value="1"/>
</dbReference>
<evidence type="ECO:0000259" key="7">
    <source>
        <dbReference type="Pfam" id="PF00082"/>
    </source>
</evidence>
<evidence type="ECO:0000256" key="1">
    <source>
        <dbReference type="ARBA" id="ARBA00011073"/>
    </source>
</evidence>
<feature type="domain" description="Peptidase S8/S53" evidence="7">
    <location>
        <begin position="197"/>
        <end position="261"/>
    </location>
</feature>
<dbReference type="PANTHER" id="PTHR43806:SF11">
    <property type="entry name" value="CEREVISIN-RELATED"/>
    <property type="match status" value="1"/>
</dbReference>
<keyword evidence="3" id="KW-0378">Hydrolase</keyword>
<dbReference type="InterPro" id="IPR000209">
    <property type="entry name" value="Peptidase_S8/S53_dom"/>
</dbReference>
<dbReference type="InterPro" id="IPR022398">
    <property type="entry name" value="Peptidase_S8_His-AS"/>
</dbReference>
<sequence>MKFLLFAWSLFMLLALEQVYASESEETPPGLRLKKEKIPQNGRLKNMKRENPAEMKKMMKAKGLIDISEEEGLVPLITPTDGTAVPNEYIARLLPGGKYGRIRRILKGKGSKERVKFNRKSSYVILRDINASDLQLLRQLTGDIEEIEQAKEMSVDLSHCEGYFPADETWNLDRIDHYEDDDRFATWALSSDIDAYVVDTGINPGHSDFGGRVLPGWHASRFSNSRDSQGHGTHVASTLGGATYGAAKEVTLIPVKVCGTTGMFNFGHPGRTELDKVTGSTEQASLSH</sequence>
<evidence type="ECO:0000256" key="3">
    <source>
        <dbReference type="ARBA" id="ARBA00022801"/>
    </source>
</evidence>
<dbReference type="InterPro" id="IPR015500">
    <property type="entry name" value="Peptidase_S8_subtilisin-rel"/>
</dbReference>
<dbReference type="GO" id="GO:0005615">
    <property type="term" value="C:extracellular space"/>
    <property type="evidence" value="ECO:0007669"/>
    <property type="project" value="TreeGrafter"/>
</dbReference>
<dbReference type="RefSeq" id="XP_013384605.1">
    <property type="nucleotide sequence ID" value="XM_013529151.2"/>
</dbReference>
<dbReference type="InterPro" id="IPR023827">
    <property type="entry name" value="Peptidase_S8_Asp-AS"/>
</dbReference>
<dbReference type="PANTHER" id="PTHR43806">
    <property type="entry name" value="PEPTIDASE S8"/>
    <property type="match status" value="1"/>
</dbReference>
<organism evidence="8 9">
    <name type="scientific">Lingula anatina</name>
    <name type="common">Brachiopod</name>
    <name type="synonym">Lingula unguis</name>
    <dbReference type="NCBI Taxonomy" id="7574"/>
    <lineage>
        <taxon>Eukaryota</taxon>
        <taxon>Metazoa</taxon>
        <taxon>Spiralia</taxon>
        <taxon>Lophotrochozoa</taxon>
        <taxon>Brachiopoda</taxon>
        <taxon>Linguliformea</taxon>
        <taxon>Lingulata</taxon>
        <taxon>Lingulida</taxon>
        <taxon>Linguloidea</taxon>
        <taxon>Lingulidae</taxon>
        <taxon>Lingula</taxon>
    </lineage>
</organism>
<dbReference type="PROSITE" id="PS00136">
    <property type="entry name" value="SUBTILASE_ASP"/>
    <property type="match status" value="1"/>
</dbReference>
<dbReference type="InParanoid" id="A0A1S3HEZ8"/>
<gene>
    <name evidence="9" type="primary">LOC106154701</name>
</gene>
<name>A0A1S3HEZ8_LINAN</name>
<proteinExistence type="inferred from homology"/>
<evidence type="ECO:0000256" key="2">
    <source>
        <dbReference type="ARBA" id="ARBA00022670"/>
    </source>
</evidence>